<dbReference type="Gene3D" id="3.30.230.70">
    <property type="entry name" value="GHMP Kinase, N-terminal domain"/>
    <property type="match status" value="1"/>
</dbReference>
<dbReference type="GO" id="GO:0003723">
    <property type="term" value="F:RNA binding"/>
    <property type="evidence" value="ECO:0007669"/>
    <property type="project" value="TreeGrafter"/>
</dbReference>
<dbReference type="FunCoup" id="W2RMR0">
    <property type="interactions" value="843"/>
</dbReference>
<dbReference type="SUPFAM" id="SSF54211">
    <property type="entry name" value="Ribosomal protein S5 domain 2-like"/>
    <property type="match status" value="1"/>
</dbReference>
<dbReference type="GO" id="GO:0000785">
    <property type="term" value="C:chromatin"/>
    <property type="evidence" value="ECO:0007669"/>
    <property type="project" value="EnsemblFungi"/>
</dbReference>
<dbReference type="GO" id="GO:0000467">
    <property type="term" value="P:exonucleolytic trimming to generate mature 3'-end of 5.8S rRNA from tricistronic rRNA transcript (SSU-rRNA, 5.8S rRNA, LSU-rRNA)"/>
    <property type="evidence" value="ECO:0007669"/>
    <property type="project" value="EnsemblFungi"/>
</dbReference>
<organism evidence="9 10">
    <name type="scientific">Cyphellophora europaea (strain CBS 101466)</name>
    <name type="common">Phialophora europaea</name>
    <dbReference type="NCBI Taxonomy" id="1220924"/>
    <lineage>
        <taxon>Eukaryota</taxon>
        <taxon>Fungi</taxon>
        <taxon>Dikarya</taxon>
        <taxon>Ascomycota</taxon>
        <taxon>Pezizomycotina</taxon>
        <taxon>Eurotiomycetes</taxon>
        <taxon>Chaetothyriomycetidae</taxon>
        <taxon>Chaetothyriales</taxon>
        <taxon>Cyphellophoraceae</taxon>
        <taxon>Cyphellophora</taxon>
    </lineage>
</organism>
<comment type="subunit">
    <text evidence="6">Component of the RNA exosome complex. Specifically part of the catalytically inactive RNA exosome core complex (Exo-9) which may associate with the catalytic subunits RRP6 and DIS3 in cytoplasmic- and nuclear-specific RNA exosome complex forms. Exo-9 is formed by a hexameric base ring of RNase PH domain-containing subunits and a cap ring consisting of CSL4, RRP4 and RRP40.</text>
</comment>
<dbReference type="EMBL" id="KB822723">
    <property type="protein sequence ID" value="ETN37615.1"/>
    <property type="molecule type" value="Genomic_DNA"/>
</dbReference>
<keyword evidence="10" id="KW-1185">Reference proteome</keyword>
<dbReference type="OrthoDB" id="437922at2759"/>
<evidence type="ECO:0000313" key="10">
    <source>
        <dbReference type="Proteomes" id="UP000030752"/>
    </source>
</evidence>
<dbReference type="InParanoid" id="W2RMR0"/>
<evidence type="ECO:0000256" key="3">
    <source>
        <dbReference type="ARBA" id="ARBA00006678"/>
    </source>
</evidence>
<dbReference type="AlphaFoldDB" id="W2RMR0"/>
<comment type="subcellular location">
    <subcellularLocation>
        <location evidence="1">Cytoplasm</location>
    </subcellularLocation>
    <subcellularLocation>
        <location evidence="2">Nucleus</location>
        <location evidence="2">Nucleolus</location>
    </subcellularLocation>
</comment>
<dbReference type="GO" id="GO:0000177">
    <property type="term" value="C:cytoplasmic exosome (RNase complex)"/>
    <property type="evidence" value="ECO:0007669"/>
    <property type="project" value="EnsemblFungi"/>
</dbReference>
<dbReference type="HOGENOM" id="CLU_063514_0_1_1"/>
<dbReference type="InterPro" id="IPR050080">
    <property type="entry name" value="RNase_PH"/>
</dbReference>
<dbReference type="GO" id="GO:0000176">
    <property type="term" value="C:nuclear exosome (RNase complex)"/>
    <property type="evidence" value="ECO:0007669"/>
    <property type="project" value="EnsemblFungi"/>
</dbReference>
<dbReference type="InterPro" id="IPR020568">
    <property type="entry name" value="Ribosomal_Su5_D2-typ_SF"/>
</dbReference>
<keyword evidence="5" id="KW-0271">Exosome</keyword>
<dbReference type="InterPro" id="IPR036345">
    <property type="entry name" value="ExoRNase_PH_dom2_sf"/>
</dbReference>
<protein>
    <recommendedName>
        <fullName evidence="7">Ribosomal RNA-processing protein 41</fullName>
    </recommendedName>
</protein>
<dbReference type="VEuPathDB" id="FungiDB:HMPREF1541_07237"/>
<dbReference type="SUPFAM" id="SSF55666">
    <property type="entry name" value="Ribonuclease PH domain 2-like"/>
    <property type="match status" value="1"/>
</dbReference>
<evidence type="ECO:0000256" key="6">
    <source>
        <dbReference type="ARBA" id="ARBA00063066"/>
    </source>
</evidence>
<feature type="domain" description="Exoribonuclease phosphorolytic" evidence="8">
    <location>
        <begin position="23"/>
        <end position="151"/>
    </location>
</feature>
<evidence type="ECO:0000256" key="7">
    <source>
        <dbReference type="ARBA" id="ARBA00077929"/>
    </source>
</evidence>
<sequence length="259" mass="27447">MPLDTLSTYPTTHLRTDGRRWNELRRLTCSLSTQPSADGSSLVTMGNTMVTCTITGPREGRGQRDHARATVETELSIAPFAQTDRRKRGKNDKRLVELQTTISNAFQAHLFTHLYPRSLITIALHVLSLDGSLLAACLNAASLALVDAGVPMPSVLAGCTSGLVMDPDGDGGKKGSPPEGLLDLSGSEELELPFLTVATVGSVEGGEDRVSVLVMETKVPGARLEGMLAVGVDGAKGVRARMEAEVRRMGAKLARGRAG</sequence>
<dbReference type="InterPro" id="IPR001247">
    <property type="entry name" value="ExoRNase_PH_dom1"/>
</dbReference>
<dbReference type="FunFam" id="3.30.230.70:FF:000004">
    <property type="entry name" value="Exosome complex component Rrp41"/>
    <property type="match status" value="1"/>
</dbReference>
<reference evidence="9 10" key="1">
    <citation type="submission" date="2013-03" db="EMBL/GenBank/DDBJ databases">
        <title>The Genome Sequence of Phialophora europaea CBS 101466.</title>
        <authorList>
            <consortium name="The Broad Institute Genomics Platform"/>
            <person name="Cuomo C."/>
            <person name="de Hoog S."/>
            <person name="Gorbushina A."/>
            <person name="Walker B."/>
            <person name="Young S.K."/>
            <person name="Zeng Q."/>
            <person name="Gargeya S."/>
            <person name="Fitzgerald M."/>
            <person name="Haas B."/>
            <person name="Abouelleil A."/>
            <person name="Allen A.W."/>
            <person name="Alvarado L."/>
            <person name="Arachchi H.M."/>
            <person name="Berlin A.M."/>
            <person name="Chapman S.B."/>
            <person name="Gainer-Dewar J."/>
            <person name="Goldberg J."/>
            <person name="Griggs A."/>
            <person name="Gujja S."/>
            <person name="Hansen M."/>
            <person name="Howarth C."/>
            <person name="Imamovic A."/>
            <person name="Ireland A."/>
            <person name="Larimer J."/>
            <person name="McCowan C."/>
            <person name="Murphy C."/>
            <person name="Pearson M."/>
            <person name="Poon T.W."/>
            <person name="Priest M."/>
            <person name="Roberts A."/>
            <person name="Saif S."/>
            <person name="Shea T."/>
            <person name="Sisk P."/>
            <person name="Sykes S."/>
            <person name="Wortman J."/>
            <person name="Nusbaum C."/>
            <person name="Birren B."/>
        </authorList>
    </citation>
    <scope>NUCLEOTIDE SEQUENCE [LARGE SCALE GENOMIC DNA]</scope>
    <source>
        <strain evidence="9 10">CBS 101466</strain>
    </source>
</reference>
<dbReference type="GO" id="GO:0016075">
    <property type="term" value="P:rRNA catabolic process"/>
    <property type="evidence" value="ECO:0007669"/>
    <property type="project" value="EnsemblFungi"/>
</dbReference>
<evidence type="ECO:0000259" key="8">
    <source>
        <dbReference type="Pfam" id="PF01138"/>
    </source>
</evidence>
<evidence type="ECO:0000256" key="4">
    <source>
        <dbReference type="ARBA" id="ARBA00022490"/>
    </source>
</evidence>
<dbReference type="RefSeq" id="XP_008719784.1">
    <property type="nucleotide sequence ID" value="XM_008721562.1"/>
</dbReference>
<dbReference type="Pfam" id="PF01138">
    <property type="entry name" value="RNase_PH"/>
    <property type="match status" value="1"/>
</dbReference>
<accession>W2RMR0</accession>
<gene>
    <name evidence="9" type="ORF">HMPREF1541_07237</name>
</gene>
<dbReference type="eggNOG" id="KOG1068">
    <property type="taxonomic scope" value="Eukaryota"/>
</dbReference>
<dbReference type="CDD" id="cd11370">
    <property type="entry name" value="RNase_PH_RRP41"/>
    <property type="match status" value="1"/>
</dbReference>
<dbReference type="GO" id="GO:0071031">
    <property type="term" value="P:nuclear mRNA surveillance of mRNA 3'-end processing"/>
    <property type="evidence" value="ECO:0007669"/>
    <property type="project" value="EnsemblFungi"/>
</dbReference>
<evidence type="ECO:0000313" key="9">
    <source>
        <dbReference type="EMBL" id="ETN37615.1"/>
    </source>
</evidence>
<name>W2RMR0_CYPE1</name>
<dbReference type="GeneID" id="19974576"/>
<dbReference type="GO" id="GO:0071051">
    <property type="term" value="P:poly(A)-dependent snoRNA 3'-end processing"/>
    <property type="evidence" value="ECO:0007669"/>
    <property type="project" value="EnsemblFungi"/>
</dbReference>
<proteinExistence type="inferred from homology"/>
<dbReference type="InterPro" id="IPR027408">
    <property type="entry name" value="PNPase/RNase_PH_dom_sf"/>
</dbReference>
<dbReference type="GO" id="GO:0071038">
    <property type="term" value="P:TRAMP-dependent tRNA surveillance pathway"/>
    <property type="evidence" value="ECO:0007669"/>
    <property type="project" value="EnsemblFungi"/>
</dbReference>
<dbReference type="STRING" id="1220924.W2RMR0"/>
<dbReference type="Proteomes" id="UP000030752">
    <property type="component" value="Unassembled WGS sequence"/>
</dbReference>
<dbReference type="PANTHER" id="PTHR11953">
    <property type="entry name" value="EXOSOME COMPLEX COMPONENT"/>
    <property type="match status" value="1"/>
</dbReference>
<dbReference type="GO" id="GO:0034475">
    <property type="term" value="P:U4 snRNA 3'-end processing"/>
    <property type="evidence" value="ECO:0007669"/>
    <property type="project" value="EnsemblFungi"/>
</dbReference>
<dbReference type="GO" id="GO:0070478">
    <property type="term" value="P:nuclear-transcribed mRNA catabolic process, 3'-5' exonucleolytic nonsense-mediated decay"/>
    <property type="evidence" value="ECO:0007669"/>
    <property type="project" value="EnsemblFungi"/>
</dbReference>
<dbReference type="GO" id="GO:0030847">
    <property type="term" value="P:termination of RNA polymerase II transcription, exosome-dependent"/>
    <property type="evidence" value="ECO:0007669"/>
    <property type="project" value="EnsemblFungi"/>
</dbReference>
<comment type="similarity">
    <text evidence="3">Belongs to the RNase PH family.</text>
</comment>
<dbReference type="GO" id="GO:0034473">
    <property type="term" value="P:U1 snRNA 3'-end processing"/>
    <property type="evidence" value="ECO:0007669"/>
    <property type="project" value="EnsemblFungi"/>
</dbReference>
<evidence type="ECO:0000256" key="2">
    <source>
        <dbReference type="ARBA" id="ARBA00004604"/>
    </source>
</evidence>
<dbReference type="GO" id="GO:0071039">
    <property type="term" value="P:nuclear polyadenylation-dependent CUT catabolic process"/>
    <property type="evidence" value="ECO:0007669"/>
    <property type="project" value="EnsemblFungi"/>
</dbReference>
<evidence type="ECO:0000256" key="1">
    <source>
        <dbReference type="ARBA" id="ARBA00004496"/>
    </source>
</evidence>
<keyword evidence="4" id="KW-0963">Cytoplasm</keyword>
<dbReference type="GO" id="GO:0034476">
    <property type="term" value="P:U5 snRNA 3'-end processing"/>
    <property type="evidence" value="ECO:0007669"/>
    <property type="project" value="EnsemblFungi"/>
</dbReference>
<dbReference type="PANTHER" id="PTHR11953:SF0">
    <property type="entry name" value="EXOSOME COMPLEX COMPONENT RRP41"/>
    <property type="match status" value="1"/>
</dbReference>
<evidence type="ECO:0000256" key="5">
    <source>
        <dbReference type="ARBA" id="ARBA00022835"/>
    </source>
</evidence>
<dbReference type="GO" id="GO:0005730">
    <property type="term" value="C:nucleolus"/>
    <property type="evidence" value="ECO:0007669"/>
    <property type="project" value="UniProtKB-SubCell"/>
</dbReference>